<evidence type="ECO:0000256" key="3">
    <source>
        <dbReference type="ARBA" id="ARBA00023136"/>
    </source>
</evidence>
<dbReference type="PROSITE" id="PS50219">
    <property type="entry name" value="CNH"/>
    <property type="match status" value="1"/>
</dbReference>
<evidence type="ECO:0000256" key="4">
    <source>
        <dbReference type="ARBA" id="ARBA00023228"/>
    </source>
</evidence>
<evidence type="ECO:0000256" key="6">
    <source>
        <dbReference type="PROSITE-ProRule" id="PRU01006"/>
    </source>
</evidence>
<reference evidence="8" key="1">
    <citation type="submission" date="2020-10" db="EMBL/GenBank/DDBJ databases">
        <authorList>
            <person name="Kikuchi T."/>
        </authorList>
    </citation>
    <scope>NUCLEOTIDE SEQUENCE</scope>
    <source>
        <strain evidence="8">NKZ352</strain>
    </source>
</reference>
<feature type="domain" description="CNH" evidence="7">
    <location>
        <begin position="15"/>
        <end position="301"/>
    </location>
</feature>
<keyword evidence="3" id="KW-0472">Membrane</keyword>
<comment type="similarity">
    <text evidence="5">Belongs to the VAM6/VPS39 family.</text>
</comment>
<organism evidence="8 9">
    <name type="scientific">Caenorhabditis auriculariae</name>
    <dbReference type="NCBI Taxonomy" id="2777116"/>
    <lineage>
        <taxon>Eukaryota</taxon>
        <taxon>Metazoa</taxon>
        <taxon>Ecdysozoa</taxon>
        <taxon>Nematoda</taxon>
        <taxon>Chromadorea</taxon>
        <taxon>Rhabditida</taxon>
        <taxon>Rhabditina</taxon>
        <taxon>Rhabditomorpha</taxon>
        <taxon>Rhabditoidea</taxon>
        <taxon>Rhabditidae</taxon>
        <taxon>Peloderinae</taxon>
        <taxon>Caenorhabditis</taxon>
    </lineage>
</organism>
<dbReference type="Pfam" id="PF10366">
    <property type="entry name" value="Vps39_1"/>
    <property type="match status" value="1"/>
</dbReference>
<dbReference type="GO" id="GO:0006914">
    <property type="term" value="P:autophagy"/>
    <property type="evidence" value="ECO:0007669"/>
    <property type="project" value="TreeGrafter"/>
</dbReference>
<evidence type="ECO:0000256" key="2">
    <source>
        <dbReference type="ARBA" id="ARBA00004371"/>
    </source>
</evidence>
<dbReference type="GO" id="GO:0012505">
    <property type="term" value="C:endomembrane system"/>
    <property type="evidence" value="ECO:0007669"/>
    <property type="project" value="UniProtKB-SubCell"/>
</dbReference>
<dbReference type="OrthoDB" id="5325112at2759"/>
<comment type="subcellular location">
    <subcellularLocation>
        <location evidence="1">Endomembrane system</location>
        <topology evidence="1">Peripheral membrane protein</topology>
    </subcellularLocation>
    <subcellularLocation>
        <location evidence="2">Lysosome</location>
    </subcellularLocation>
</comment>
<dbReference type="GO" id="GO:0016020">
    <property type="term" value="C:membrane"/>
    <property type="evidence" value="ECO:0007669"/>
    <property type="project" value="TreeGrafter"/>
</dbReference>
<evidence type="ECO:0000256" key="5">
    <source>
        <dbReference type="ARBA" id="ARBA00038201"/>
    </source>
</evidence>
<sequence>MFDAYAPSEVALRLPLEITCISYQKSTQSILAGGKSGHLCVYTANPNRKGFKLANVCKTFERSKKPVTEISICEKEDILLCVSDGQLAAHRLHDNLFEVETLLHKVKSVHTYTQFVPKGSSEIYLLVSSKKRLYLFKWGLKDGQKEFLEVQLNYEHTFLDNPTCIRCVNDTMFLAARDEYFLMTLEKISAVDDENESWNSTIRRLMSFQGVPSVVPMLDRQLIAFVRNDIVVTTNFEGERTPKCKEFKFSEALLDLVYDAPYLVALLAKGRVEVRSALNNTRIQTMALNKAMTIVNGHSGHVYVGSAFDIWQLDTSINLRKNVQQLISDREFELAIQLADSSNVFTEDNKVEIKRQAALNLFNQKKFEESFALYSEIKTDVLTIISLFPELLPEQMRRNTFSPDLAANDKLRAMLALGNYLVEVRTDYAKQIESDQRHKASGDRRLTDEEARQLMITLRVVDTTLLKCYLKTKPTLVDSLIRLHNNACAFDDAETILKQERRFSSLFTLYESRKKHDLALELLMEQSRDPEAEPFFEGTDKVVEYLQSLGNSNLPLIFRYAKWVFSKDLEAGVSIFTGDDSELARNLDRRAVVDFLRVECVHAVIPYLEHIIYKWEESEAFYHEVLVEHYVSKVNELFKCYVHAFPDDENMTMAGDEEGDLGRFRKRLLKFLQFSNAYSPQTILLQLTSHAFYEERALILGRLKQHEQALMIYTSILKNLPAAEKYCELYYNRHDEVNSQVYLNYFRALVLPTDSNSPAYLSIDEADVPQTQPDIHSAIKLLSKHADKINTVSALTMLPSDTRLRIVSSALNAVLQTAHDKATSCALQRCVSGCALEKKEAKKRAAEATKILVNTSSECQVCHKKIALSAFVRYTDGSLAHFYCYNDSAPEKLRTLAMPISPP</sequence>
<dbReference type="Proteomes" id="UP000835052">
    <property type="component" value="Unassembled WGS sequence"/>
</dbReference>
<dbReference type="SUPFAM" id="SSF50978">
    <property type="entry name" value="WD40 repeat-like"/>
    <property type="match status" value="1"/>
</dbReference>
<dbReference type="InterPro" id="IPR019452">
    <property type="entry name" value="VPS39/TGF_beta_rcpt-assoc_1"/>
</dbReference>
<protein>
    <recommendedName>
        <fullName evidence="7">CNH domain-containing protein</fullName>
    </recommendedName>
</protein>
<keyword evidence="9" id="KW-1185">Reference proteome</keyword>
<dbReference type="PANTHER" id="PTHR12894">
    <property type="entry name" value="CNH DOMAIN CONTAINING"/>
    <property type="match status" value="1"/>
</dbReference>
<name>A0A8S1H328_9PELO</name>
<dbReference type="Pfam" id="PF10367">
    <property type="entry name" value="zf-Vps39_C"/>
    <property type="match status" value="1"/>
</dbReference>
<dbReference type="InterPro" id="IPR000547">
    <property type="entry name" value="Clathrin_H-chain/VPS_repeat"/>
</dbReference>
<dbReference type="GO" id="GO:0005764">
    <property type="term" value="C:lysosome"/>
    <property type="evidence" value="ECO:0007669"/>
    <property type="project" value="UniProtKB-SubCell"/>
</dbReference>
<dbReference type="InterPro" id="IPR001180">
    <property type="entry name" value="CNH_dom"/>
</dbReference>
<dbReference type="EMBL" id="CAJGYM010000011">
    <property type="protein sequence ID" value="CAD6189692.1"/>
    <property type="molecule type" value="Genomic_DNA"/>
</dbReference>
<gene>
    <name evidence="8" type="ORF">CAUJ_LOCUS5611</name>
</gene>
<keyword evidence="4" id="KW-0458">Lysosome</keyword>
<proteinExistence type="inferred from homology"/>
<dbReference type="InterPro" id="IPR036322">
    <property type="entry name" value="WD40_repeat_dom_sf"/>
</dbReference>
<evidence type="ECO:0000259" key="7">
    <source>
        <dbReference type="PROSITE" id="PS50219"/>
    </source>
</evidence>
<dbReference type="Pfam" id="PF00780">
    <property type="entry name" value="CNH"/>
    <property type="match status" value="1"/>
</dbReference>
<accession>A0A8S1H328</accession>
<dbReference type="PROSITE" id="PS50236">
    <property type="entry name" value="CHCR"/>
    <property type="match status" value="1"/>
</dbReference>
<evidence type="ECO:0000313" key="8">
    <source>
        <dbReference type="EMBL" id="CAD6189692.1"/>
    </source>
</evidence>
<dbReference type="AlphaFoldDB" id="A0A8S1H328"/>
<dbReference type="InterPro" id="IPR019453">
    <property type="entry name" value="VPS39/TGFA1_Znf"/>
</dbReference>
<dbReference type="GO" id="GO:0006886">
    <property type="term" value="P:intracellular protein transport"/>
    <property type="evidence" value="ECO:0007669"/>
    <property type="project" value="UniProtKB-UniRule"/>
</dbReference>
<dbReference type="InterPro" id="IPR032914">
    <property type="entry name" value="Vam6/VPS39/TRAP1"/>
</dbReference>
<comment type="caution">
    <text evidence="8">The sequence shown here is derived from an EMBL/GenBank/DDBJ whole genome shotgun (WGS) entry which is preliminary data.</text>
</comment>
<evidence type="ECO:0000256" key="1">
    <source>
        <dbReference type="ARBA" id="ARBA00004184"/>
    </source>
</evidence>
<dbReference type="PANTHER" id="PTHR12894:SF49">
    <property type="entry name" value="VAM6_VPS39-LIKE PROTEIN"/>
    <property type="match status" value="1"/>
</dbReference>
<dbReference type="GO" id="GO:0034058">
    <property type="term" value="P:endosomal vesicle fusion"/>
    <property type="evidence" value="ECO:0007669"/>
    <property type="project" value="TreeGrafter"/>
</dbReference>
<evidence type="ECO:0000313" key="9">
    <source>
        <dbReference type="Proteomes" id="UP000835052"/>
    </source>
</evidence>
<feature type="repeat" description="CHCR" evidence="6">
    <location>
        <begin position="580"/>
        <end position="754"/>
    </location>
</feature>